<dbReference type="GO" id="GO:0006298">
    <property type="term" value="P:mismatch repair"/>
    <property type="evidence" value="ECO:0007669"/>
    <property type="project" value="UniProtKB-UniRule"/>
</dbReference>
<dbReference type="InterPro" id="IPR013507">
    <property type="entry name" value="DNA_mismatch_S5_2-like"/>
</dbReference>
<dbReference type="PANTHER" id="PTHR10073">
    <property type="entry name" value="DNA MISMATCH REPAIR PROTEIN MLH, PMS, MUTL"/>
    <property type="match status" value="1"/>
</dbReference>
<dbReference type="STRING" id="158189.SpiBuddy_1636"/>
<dbReference type="GO" id="GO:0016887">
    <property type="term" value="F:ATP hydrolysis activity"/>
    <property type="evidence" value="ECO:0007669"/>
    <property type="project" value="InterPro"/>
</dbReference>
<dbReference type="Pfam" id="PF08676">
    <property type="entry name" value="MutL_C"/>
    <property type="match status" value="1"/>
</dbReference>
<dbReference type="InterPro" id="IPR037198">
    <property type="entry name" value="MutL_C_sf"/>
</dbReference>
<comment type="function">
    <text evidence="5">This protein is involved in the repair of mismatches in DNA. It is required for dam-dependent methyl-directed DNA mismatch repair. May act as a 'molecular matchmaker', a protein that promotes the formation of a stable complex between two or more DNA-binding proteins in an ATP-dependent manner without itself being part of a final effector complex.</text>
</comment>
<dbReference type="Gene3D" id="3.30.1540.20">
    <property type="entry name" value="MutL, C-terminal domain, dimerisation subdomain"/>
    <property type="match status" value="1"/>
</dbReference>
<dbReference type="InterPro" id="IPR020667">
    <property type="entry name" value="DNA_mismatch_repair_MutL"/>
</dbReference>
<evidence type="ECO:0000259" key="7">
    <source>
        <dbReference type="SMART" id="SM01340"/>
    </source>
</evidence>
<dbReference type="InterPro" id="IPR014790">
    <property type="entry name" value="MutL_C"/>
</dbReference>
<dbReference type="NCBIfam" id="TIGR00585">
    <property type="entry name" value="mutl"/>
    <property type="match status" value="1"/>
</dbReference>
<accession>F0RWA4</accession>
<dbReference type="AlphaFoldDB" id="F0RWA4"/>
<dbReference type="HAMAP" id="MF_00149">
    <property type="entry name" value="DNA_mis_repair"/>
    <property type="match status" value="1"/>
</dbReference>
<dbReference type="Pfam" id="PF01119">
    <property type="entry name" value="DNA_mis_repair"/>
    <property type="match status" value="1"/>
</dbReference>
<dbReference type="SUPFAM" id="SSF54211">
    <property type="entry name" value="Ribosomal protein S5 domain 2-like"/>
    <property type="match status" value="1"/>
</dbReference>
<name>F0RWA4_SPHGB</name>
<dbReference type="Gene3D" id="3.30.565.10">
    <property type="entry name" value="Histidine kinase-like ATPase, C-terminal domain"/>
    <property type="match status" value="1"/>
</dbReference>
<dbReference type="KEGG" id="sbu:SpiBuddy_1636"/>
<dbReference type="InterPro" id="IPR020568">
    <property type="entry name" value="Ribosomal_Su5_D2-typ_SF"/>
</dbReference>
<organism evidence="8 9">
    <name type="scientific">Sphaerochaeta globosa (strain ATCC BAA-1886 / DSM 22777 / Buddy)</name>
    <name type="common">Spirochaeta sp. (strain Buddy)</name>
    <dbReference type="NCBI Taxonomy" id="158189"/>
    <lineage>
        <taxon>Bacteria</taxon>
        <taxon>Pseudomonadati</taxon>
        <taxon>Spirochaetota</taxon>
        <taxon>Spirochaetia</taxon>
        <taxon>Spirochaetales</taxon>
        <taxon>Sphaerochaetaceae</taxon>
        <taxon>Sphaerochaeta</taxon>
    </lineage>
</organism>
<dbReference type="CDD" id="cd00782">
    <property type="entry name" value="MutL_Trans"/>
    <property type="match status" value="1"/>
</dbReference>
<dbReference type="InterPro" id="IPR036890">
    <property type="entry name" value="HATPase_C_sf"/>
</dbReference>
<dbReference type="EMBL" id="CP002541">
    <property type="protein sequence ID" value="ADY13461.1"/>
    <property type="molecule type" value="Genomic_DNA"/>
</dbReference>
<keyword evidence="9" id="KW-1185">Reference proteome</keyword>
<dbReference type="InterPro" id="IPR038973">
    <property type="entry name" value="MutL/Mlh/Pms-like"/>
</dbReference>
<dbReference type="PANTHER" id="PTHR10073:SF12">
    <property type="entry name" value="DNA MISMATCH REPAIR PROTEIN MLH1"/>
    <property type="match status" value="1"/>
</dbReference>
<dbReference type="SMART" id="SM00853">
    <property type="entry name" value="MutL_C"/>
    <property type="match status" value="1"/>
</dbReference>
<evidence type="ECO:0000259" key="6">
    <source>
        <dbReference type="SMART" id="SM00853"/>
    </source>
</evidence>
<dbReference type="GO" id="GO:0140664">
    <property type="term" value="F:ATP-dependent DNA damage sensor activity"/>
    <property type="evidence" value="ECO:0007669"/>
    <property type="project" value="InterPro"/>
</dbReference>
<dbReference type="Gene3D" id="3.30.230.10">
    <property type="match status" value="1"/>
</dbReference>
<sequence length="588" mass="66542">MKIKLLDPLVAQRIAAGEVIERPASVIRELLDNALDAGSKSIVASVIEGGLEEIKVIDDGEGIEREDLPLLCESHATSKVRELDDLYHIKSMGFRGEALYSIASVSRITIASSFQGQEPYQITVDNGRKEAVLPGGPRTGTMVTVEGLFKELPARRQFLKRPSTEATMARAVLLEKALAFPDRAFRFISDQTVRVDLVPTTRKQRVLDVLLLNQNIVSSEMLELYDSAGRFDLYAVCSSPAFSRSDRSHIKIYVNNRPVDEYSLVQAVTYGYGELLAGGSFPYCYLFIDVDPTLVDFNIHPTKREVKLRNKAEIHHQVVSMIASQIKRTIPRLVKQELEAEASPLLAPLYETKPSSYQASERSNRYEAPSQKAPLDSEWFQKARELLEGNRMQASRTTESQDIWAEQEDEQEFIYLGQAFNLFLVAQKKDDLFLVDQHAAHERLIFDEVREKKNIQQLMIPLSFEVERDVDTYLLEHQDVYLNLGIKLERTEDLLWQISSLPGLYRNIEAQLVSFIQKTTGDTQEVEKGLYAVVACHAAIKAGDTVDRMMALSLLTKVFQLDEPTCPHGRTFVVRLNKEELMKAVQRT</sequence>
<dbReference type="OrthoDB" id="9763467at2"/>
<dbReference type="GO" id="GO:0005524">
    <property type="term" value="F:ATP binding"/>
    <property type="evidence" value="ECO:0007669"/>
    <property type="project" value="InterPro"/>
</dbReference>
<dbReference type="FunFam" id="3.30.565.10:FF:000003">
    <property type="entry name" value="DNA mismatch repair endonuclease MutL"/>
    <property type="match status" value="1"/>
</dbReference>
<evidence type="ECO:0000256" key="5">
    <source>
        <dbReference type="HAMAP-Rule" id="MF_00149"/>
    </source>
</evidence>
<dbReference type="Gene3D" id="3.30.1370.100">
    <property type="entry name" value="MutL, C-terminal domain, regulatory subdomain"/>
    <property type="match status" value="1"/>
</dbReference>
<dbReference type="SUPFAM" id="SSF118116">
    <property type="entry name" value="DNA mismatch repair protein MutL"/>
    <property type="match status" value="1"/>
</dbReference>
<dbReference type="SMART" id="SM01340">
    <property type="entry name" value="DNA_mis_repair"/>
    <property type="match status" value="1"/>
</dbReference>
<comment type="similarity">
    <text evidence="1 5">Belongs to the DNA mismatch repair MutL/HexB family.</text>
</comment>
<keyword evidence="4 5" id="KW-0234">DNA repair</keyword>
<evidence type="ECO:0000313" key="9">
    <source>
        <dbReference type="Proteomes" id="UP000008466"/>
    </source>
</evidence>
<evidence type="ECO:0000313" key="8">
    <source>
        <dbReference type="EMBL" id="ADY13461.1"/>
    </source>
</evidence>
<gene>
    <name evidence="5" type="primary">mutL</name>
    <name evidence="8" type="ordered locus">SpiBuddy_1636</name>
</gene>
<dbReference type="eggNOG" id="COG0323">
    <property type="taxonomic scope" value="Bacteria"/>
</dbReference>
<evidence type="ECO:0000256" key="4">
    <source>
        <dbReference type="ARBA" id="ARBA00023204"/>
    </source>
</evidence>
<keyword evidence="3 5" id="KW-0227">DNA damage</keyword>
<dbReference type="GO" id="GO:0032300">
    <property type="term" value="C:mismatch repair complex"/>
    <property type="evidence" value="ECO:0007669"/>
    <property type="project" value="InterPro"/>
</dbReference>
<dbReference type="HOGENOM" id="CLU_004131_4_1_12"/>
<dbReference type="InterPro" id="IPR014762">
    <property type="entry name" value="DNA_mismatch_repair_CS"/>
</dbReference>
<dbReference type="InterPro" id="IPR042121">
    <property type="entry name" value="MutL_C_regsub"/>
</dbReference>
<evidence type="ECO:0000256" key="2">
    <source>
        <dbReference type="ARBA" id="ARBA00021975"/>
    </source>
</evidence>
<dbReference type="InterPro" id="IPR042120">
    <property type="entry name" value="MutL_C_dimsub"/>
</dbReference>
<evidence type="ECO:0000256" key="3">
    <source>
        <dbReference type="ARBA" id="ARBA00022763"/>
    </source>
</evidence>
<dbReference type="SUPFAM" id="SSF55874">
    <property type="entry name" value="ATPase domain of HSP90 chaperone/DNA topoisomerase II/histidine kinase"/>
    <property type="match status" value="1"/>
</dbReference>
<dbReference type="RefSeq" id="WP_013607311.1">
    <property type="nucleotide sequence ID" value="NC_015152.1"/>
</dbReference>
<dbReference type="InterPro" id="IPR014721">
    <property type="entry name" value="Ribsml_uS5_D2-typ_fold_subgr"/>
</dbReference>
<reference evidence="9" key="1">
    <citation type="submission" date="2011-02" db="EMBL/GenBank/DDBJ databases">
        <title>Complete sequence of Spirochaeta sp. Buddy.</title>
        <authorList>
            <person name="Lucas S."/>
            <person name="Copeland A."/>
            <person name="Lapidus A."/>
            <person name="Cheng J.-F."/>
            <person name="Goodwin L."/>
            <person name="Pitluck S."/>
            <person name="Zeytun A."/>
            <person name="Detter J.C."/>
            <person name="Han C."/>
            <person name="Tapia R."/>
            <person name="Land M."/>
            <person name="Hauser L."/>
            <person name="Kyrpides N."/>
            <person name="Ivanova N."/>
            <person name="Mikhailova N."/>
            <person name="Pagani I."/>
            <person name="Ritalahti K.M."/>
            <person name="Loeffler F.E."/>
            <person name="Woyke T."/>
        </authorList>
    </citation>
    <scope>NUCLEOTIDE SEQUENCE [LARGE SCALE GENOMIC DNA]</scope>
    <source>
        <strain evidence="9">ATCC BAA-1886 / DSM 22777 / Buddy</strain>
    </source>
</reference>
<dbReference type="CDD" id="cd16926">
    <property type="entry name" value="HATPase_MutL-MLH-PMS-like"/>
    <property type="match status" value="1"/>
</dbReference>
<feature type="domain" description="DNA mismatch repair protein S5" evidence="7">
    <location>
        <begin position="209"/>
        <end position="327"/>
    </location>
</feature>
<protein>
    <recommendedName>
        <fullName evidence="2 5">DNA mismatch repair protein MutL</fullName>
    </recommendedName>
</protein>
<dbReference type="GO" id="GO:0030983">
    <property type="term" value="F:mismatched DNA binding"/>
    <property type="evidence" value="ECO:0007669"/>
    <property type="project" value="InterPro"/>
</dbReference>
<evidence type="ECO:0000256" key="1">
    <source>
        <dbReference type="ARBA" id="ARBA00006082"/>
    </source>
</evidence>
<feature type="domain" description="MutL C-terminal dimerisation" evidence="6">
    <location>
        <begin position="415"/>
        <end position="546"/>
    </location>
</feature>
<dbReference type="PROSITE" id="PS00058">
    <property type="entry name" value="DNA_MISMATCH_REPAIR_1"/>
    <property type="match status" value="1"/>
</dbReference>
<dbReference type="InterPro" id="IPR002099">
    <property type="entry name" value="MutL/Mlh/PMS"/>
</dbReference>
<proteinExistence type="inferred from homology"/>
<dbReference type="Proteomes" id="UP000008466">
    <property type="component" value="Chromosome"/>
</dbReference>
<dbReference type="Pfam" id="PF13589">
    <property type="entry name" value="HATPase_c_3"/>
    <property type="match status" value="1"/>
</dbReference>